<feature type="domain" description="HNH nuclease" evidence="1">
    <location>
        <begin position="162"/>
        <end position="213"/>
    </location>
</feature>
<name>A0ABS3EBA1_9HYPH</name>
<dbReference type="Proteomes" id="UP000664699">
    <property type="component" value="Unassembled WGS sequence"/>
</dbReference>
<dbReference type="SMART" id="SM00507">
    <property type="entry name" value="HNHc"/>
    <property type="match status" value="1"/>
</dbReference>
<comment type="caution">
    <text evidence="2">The sequence shown here is derived from an EMBL/GenBank/DDBJ whole genome shotgun (WGS) entry which is preliminary data.</text>
</comment>
<keyword evidence="3" id="KW-1185">Reference proteome</keyword>
<keyword evidence="2" id="KW-0540">Nuclease</keyword>
<reference evidence="2 3" key="1">
    <citation type="submission" date="2021-03" db="EMBL/GenBank/DDBJ databases">
        <title>Whole genome sequence of Agrobacterium sp. strain Rnr.</title>
        <authorList>
            <person name="Mafakheri H."/>
            <person name="Taghavi S.M."/>
            <person name="Nemanja K."/>
            <person name="Osdaghi E."/>
        </authorList>
    </citation>
    <scope>NUCLEOTIDE SEQUENCE [LARGE SCALE GENOMIC DNA]</scope>
    <source>
        <strain evidence="2 3">Rnr</strain>
    </source>
</reference>
<dbReference type="EMBL" id="JAFLNA010000001">
    <property type="protein sequence ID" value="MBO0129147.1"/>
    <property type="molecule type" value="Genomic_DNA"/>
</dbReference>
<dbReference type="Pfam" id="PF14279">
    <property type="entry name" value="HNH_5"/>
    <property type="match status" value="1"/>
</dbReference>
<evidence type="ECO:0000313" key="3">
    <source>
        <dbReference type="Proteomes" id="UP000664699"/>
    </source>
</evidence>
<proteinExistence type="predicted"/>
<dbReference type="InterPro" id="IPR003615">
    <property type="entry name" value="HNH_nuc"/>
</dbReference>
<protein>
    <submittedName>
        <fullName evidence="2">HNH endonuclease</fullName>
    </submittedName>
</protein>
<sequence length="241" mass="27952">MTKDTDRENGLGKVCTKCGEWKSLEKFGLRKNRKGERVPFSRCKSCENASSAKKRSKPGYAEKERLANRLYAAERRANDPNYVASKNEKNRIYAARRREDPDHRESINLLRRVLWATDEQYRIRSGARLVSWINENYDRWRSIGANRRSLERGADGKFTPDDIDRINKSQEFKCVYCGASTEEEFHIDHIHPISRGGTNWPDNLQILCRSCNCSKKDKTHEEFLTYRLATADAIAESLTNL</sequence>
<accession>A0ABS3EBA1</accession>
<keyword evidence="2" id="KW-0378">Hydrolase</keyword>
<dbReference type="CDD" id="cd00085">
    <property type="entry name" value="HNHc"/>
    <property type="match status" value="1"/>
</dbReference>
<dbReference type="RefSeq" id="WP_207132724.1">
    <property type="nucleotide sequence ID" value="NZ_JAFLNA010000001.1"/>
</dbReference>
<gene>
    <name evidence="2" type="ORF">JZX89_00105</name>
</gene>
<dbReference type="InterPro" id="IPR052892">
    <property type="entry name" value="NA-targeting_endonuclease"/>
</dbReference>
<evidence type="ECO:0000313" key="2">
    <source>
        <dbReference type="EMBL" id="MBO0129147.1"/>
    </source>
</evidence>
<keyword evidence="2" id="KW-0255">Endonuclease</keyword>
<dbReference type="PANTHER" id="PTHR33877">
    <property type="entry name" value="SLL1193 PROTEIN"/>
    <property type="match status" value="1"/>
</dbReference>
<organism evidence="2 3">
    <name type="scientific">Agrobacterium burrii</name>
    <dbReference type="NCBI Taxonomy" id="2815339"/>
    <lineage>
        <taxon>Bacteria</taxon>
        <taxon>Pseudomonadati</taxon>
        <taxon>Pseudomonadota</taxon>
        <taxon>Alphaproteobacteria</taxon>
        <taxon>Hyphomicrobiales</taxon>
        <taxon>Rhizobiaceae</taxon>
        <taxon>Rhizobium/Agrobacterium group</taxon>
        <taxon>Agrobacterium</taxon>
        <taxon>Agrobacterium tumefaciens complex</taxon>
    </lineage>
</organism>
<dbReference type="Gene3D" id="1.10.30.50">
    <property type="match status" value="1"/>
</dbReference>
<dbReference type="PANTHER" id="PTHR33877:SF2">
    <property type="entry name" value="OS07G0170200 PROTEIN"/>
    <property type="match status" value="1"/>
</dbReference>
<dbReference type="GO" id="GO:0004519">
    <property type="term" value="F:endonuclease activity"/>
    <property type="evidence" value="ECO:0007669"/>
    <property type="project" value="UniProtKB-KW"/>
</dbReference>
<evidence type="ECO:0000259" key="1">
    <source>
        <dbReference type="SMART" id="SM00507"/>
    </source>
</evidence>
<dbReference type="InterPro" id="IPR029471">
    <property type="entry name" value="HNH_5"/>
</dbReference>